<dbReference type="InterPro" id="IPR028994">
    <property type="entry name" value="Integrin_alpha_N"/>
</dbReference>
<protein>
    <recommendedName>
        <fullName evidence="2">ASPIC/UnbV domain-containing protein</fullName>
    </recommendedName>
</protein>
<dbReference type="Pfam" id="PF13517">
    <property type="entry name" value="FG-GAP_3"/>
    <property type="match status" value="2"/>
</dbReference>
<keyword evidence="1" id="KW-0732">Signal</keyword>
<evidence type="ECO:0000313" key="4">
    <source>
        <dbReference type="Proteomes" id="UP000070299"/>
    </source>
</evidence>
<dbReference type="Pfam" id="PF07593">
    <property type="entry name" value="UnbV_ASPIC"/>
    <property type="match status" value="1"/>
</dbReference>
<dbReference type="Proteomes" id="UP000070299">
    <property type="component" value="Unassembled WGS sequence"/>
</dbReference>
<reference evidence="4" key="1">
    <citation type="submission" date="2016-02" db="EMBL/GenBank/DDBJ databases">
        <authorList>
            <person name="Schultz-Johansen M."/>
            <person name="Glaring M.A."/>
            <person name="Bech P.K."/>
            <person name="Stougaard P."/>
        </authorList>
    </citation>
    <scope>NUCLEOTIDE SEQUENCE [LARGE SCALE GENOMIC DNA]</scope>
    <source>
        <strain evidence="4">S66</strain>
    </source>
</reference>
<dbReference type="RefSeq" id="WP_068375680.1">
    <property type="nucleotide sequence ID" value="NZ_LSNE01000005.1"/>
</dbReference>
<dbReference type="InterPro" id="IPR013517">
    <property type="entry name" value="FG-GAP"/>
</dbReference>
<dbReference type="OrthoDB" id="100785at2"/>
<dbReference type="EMBL" id="LSNE01000005">
    <property type="protein sequence ID" value="KXI28860.1"/>
    <property type="molecule type" value="Genomic_DNA"/>
</dbReference>
<dbReference type="Gene3D" id="2.130.10.130">
    <property type="entry name" value="Integrin alpha, N-terminal"/>
    <property type="match status" value="1"/>
</dbReference>
<gene>
    <name evidence="3" type="ORF">AX660_11740</name>
</gene>
<accession>A0A136A132</accession>
<dbReference type="InterPro" id="IPR027039">
    <property type="entry name" value="Crtac1"/>
</dbReference>
<comment type="caution">
    <text evidence="3">The sequence shown here is derived from an EMBL/GenBank/DDBJ whole genome shotgun (WGS) entry which is preliminary data.</text>
</comment>
<evidence type="ECO:0000259" key="2">
    <source>
        <dbReference type="Pfam" id="PF07593"/>
    </source>
</evidence>
<dbReference type="AlphaFoldDB" id="A0A136A132"/>
<proteinExistence type="predicted"/>
<dbReference type="PROSITE" id="PS51257">
    <property type="entry name" value="PROKAR_LIPOPROTEIN"/>
    <property type="match status" value="1"/>
</dbReference>
<sequence>MPKLKSYLHICLTAALLVGCQQSLSQGNDGAAKLNASAQWFSENNGDIPLENMSRRKWDNAVIADLDQDGYDDLILTDHGYTVKLYWNNAGKFAKGYDLIVGDMHGIGVADYNKDGDMDILVSRGGGSGSNARNSKLFHITKDRKISEGADFNPPLTNIRGRTGKFFDGDNDGDLDLLLLGFPSNNSPSVSENFIYENAEQYNLLQVGNLPKTYRDGQKILITDFNNDDIDDVLIYGEGKLKVLQGQGKLGFVDVTKTVLEQDIEFATGIAPIDYDNDGDVDLYISRGQEFAAGDTFFDAQKQTFAFYTKRGDFKFDDLLMGDVFEMENFQAAYPHQDVFIGEGAYLYEYPGEHHGGQTIRIVSSLALGWPDKLDKPGLYIGYIGNDTWRIAGNTNPPTSGVIHRVKNYQATQFTAAPEDILLENTGGRFKQANATANLKVNEHTSGVAVADFDNNGFQDLFVVKRGDLSKPTSQLLFLNKGQGQFEQELQHGIYSPELGAMGAGADAFDYNLDGNMDLIYANERGLWHLYKNGLKNNNHFIKLMIKSSPTNKASALGAMVTISACQQSQTQRVGATAAPYTQSFSQVVHFGLGQCQSVDKVTVRWSDGEVSTATNLSTDVMHKLGG</sequence>
<dbReference type="STRING" id="1799789.AX660_11740"/>
<dbReference type="SUPFAM" id="SSF69318">
    <property type="entry name" value="Integrin alpha N-terminal domain"/>
    <property type="match status" value="1"/>
</dbReference>
<evidence type="ECO:0000313" key="3">
    <source>
        <dbReference type="EMBL" id="KXI28860.1"/>
    </source>
</evidence>
<feature type="domain" description="ASPIC/UnbV" evidence="2">
    <location>
        <begin position="556"/>
        <end position="620"/>
    </location>
</feature>
<organism evidence="3 4">
    <name type="scientific">Paraglaciecola hydrolytica</name>
    <dbReference type="NCBI Taxonomy" id="1799789"/>
    <lineage>
        <taxon>Bacteria</taxon>
        <taxon>Pseudomonadati</taxon>
        <taxon>Pseudomonadota</taxon>
        <taxon>Gammaproteobacteria</taxon>
        <taxon>Alteromonadales</taxon>
        <taxon>Alteromonadaceae</taxon>
        <taxon>Paraglaciecola</taxon>
    </lineage>
</organism>
<dbReference type="PANTHER" id="PTHR16026">
    <property type="entry name" value="CARTILAGE ACIDIC PROTEIN 1"/>
    <property type="match status" value="1"/>
</dbReference>
<dbReference type="InterPro" id="IPR011519">
    <property type="entry name" value="UnbV_ASPIC"/>
</dbReference>
<evidence type="ECO:0000256" key="1">
    <source>
        <dbReference type="ARBA" id="ARBA00022729"/>
    </source>
</evidence>
<dbReference type="PANTHER" id="PTHR16026:SF0">
    <property type="entry name" value="CARTILAGE ACIDIC PROTEIN 1"/>
    <property type="match status" value="1"/>
</dbReference>
<keyword evidence="4" id="KW-1185">Reference proteome</keyword>
<name>A0A136A132_9ALTE</name>